<evidence type="ECO:0000256" key="1">
    <source>
        <dbReference type="PROSITE-ProRule" id="PRU01360"/>
    </source>
</evidence>
<dbReference type="InterPro" id="IPR023997">
    <property type="entry name" value="TonB-dep_OMP_SusC/RagA_CS"/>
</dbReference>
<keyword evidence="1" id="KW-0472">Membrane</keyword>
<reference evidence="4 5" key="1">
    <citation type="submission" date="2016-11" db="EMBL/GenBank/DDBJ databases">
        <authorList>
            <person name="Jaros S."/>
            <person name="Januszkiewicz K."/>
            <person name="Wedrychowicz H."/>
        </authorList>
    </citation>
    <scope>NUCLEOTIDE SEQUENCE [LARGE SCALE GENOMIC DNA]</scope>
    <source>
        <strain evidence="4 5">DSM 27406</strain>
    </source>
</reference>
<dbReference type="InterPro" id="IPR008969">
    <property type="entry name" value="CarboxyPept-like_regulatory"/>
</dbReference>
<evidence type="ECO:0000313" key="4">
    <source>
        <dbReference type="EMBL" id="SHM81498.1"/>
    </source>
</evidence>
<dbReference type="InterPro" id="IPR012910">
    <property type="entry name" value="Plug_dom"/>
</dbReference>
<protein>
    <submittedName>
        <fullName evidence="4">TonB-linked outer membrane protein, SusC/RagA family</fullName>
    </submittedName>
</protein>
<dbReference type="Pfam" id="PF07715">
    <property type="entry name" value="Plug"/>
    <property type="match status" value="1"/>
</dbReference>
<dbReference type="Pfam" id="PF13715">
    <property type="entry name" value="CarbopepD_reg_2"/>
    <property type="match status" value="1"/>
</dbReference>
<proteinExistence type="inferred from homology"/>
<dbReference type="SUPFAM" id="SSF56935">
    <property type="entry name" value="Porins"/>
    <property type="match status" value="1"/>
</dbReference>
<dbReference type="InterPro" id="IPR023996">
    <property type="entry name" value="TonB-dep_OMP_SusC/RagA"/>
</dbReference>
<comment type="subcellular location">
    <subcellularLocation>
        <location evidence="1">Cell outer membrane</location>
        <topology evidence="1">Multi-pass membrane protein</topology>
    </subcellularLocation>
</comment>
<evidence type="ECO:0000313" key="5">
    <source>
        <dbReference type="Proteomes" id="UP000184420"/>
    </source>
</evidence>
<dbReference type="InterPro" id="IPR039426">
    <property type="entry name" value="TonB-dep_rcpt-like"/>
</dbReference>
<dbReference type="EMBL" id="FRBL01000011">
    <property type="protein sequence ID" value="SHM81498.1"/>
    <property type="molecule type" value="Genomic_DNA"/>
</dbReference>
<keyword evidence="2" id="KW-0732">Signal</keyword>
<keyword evidence="1" id="KW-0998">Cell outer membrane</keyword>
<feature type="signal peptide" evidence="2">
    <location>
        <begin position="1"/>
        <end position="27"/>
    </location>
</feature>
<dbReference type="GO" id="GO:0009279">
    <property type="term" value="C:cell outer membrane"/>
    <property type="evidence" value="ECO:0007669"/>
    <property type="project" value="UniProtKB-SubCell"/>
</dbReference>
<keyword evidence="1" id="KW-0813">Transport</keyword>
<dbReference type="AlphaFoldDB" id="A0A1M7LT69"/>
<dbReference type="PROSITE" id="PS52016">
    <property type="entry name" value="TONB_DEPENDENT_REC_3"/>
    <property type="match status" value="1"/>
</dbReference>
<dbReference type="Gene3D" id="2.170.130.10">
    <property type="entry name" value="TonB-dependent receptor, plug domain"/>
    <property type="match status" value="1"/>
</dbReference>
<name>A0A1M7LT69_9BACT</name>
<dbReference type="OrthoDB" id="601197at2"/>
<dbReference type="NCBIfam" id="TIGR04057">
    <property type="entry name" value="SusC_RagA_signa"/>
    <property type="match status" value="1"/>
</dbReference>
<evidence type="ECO:0000259" key="3">
    <source>
        <dbReference type="Pfam" id="PF07715"/>
    </source>
</evidence>
<keyword evidence="1" id="KW-0812">Transmembrane</keyword>
<organism evidence="4 5">
    <name type="scientific">Chitinophaga jiangningensis</name>
    <dbReference type="NCBI Taxonomy" id="1419482"/>
    <lineage>
        <taxon>Bacteria</taxon>
        <taxon>Pseudomonadati</taxon>
        <taxon>Bacteroidota</taxon>
        <taxon>Chitinophagia</taxon>
        <taxon>Chitinophagales</taxon>
        <taxon>Chitinophagaceae</taxon>
        <taxon>Chitinophaga</taxon>
    </lineage>
</organism>
<evidence type="ECO:0000256" key="2">
    <source>
        <dbReference type="SAM" id="SignalP"/>
    </source>
</evidence>
<feature type="domain" description="TonB-dependent receptor plug" evidence="3">
    <location>
        <begin position="216"/>
        <end position="330"/>
    </location>
</feature>
<dbReference type="Proteomes" id="UP000184420">
    <property type="component" value="Unassembled WGS sequence"/>
</dbReference>
<dbReference type="InterPro" id="IPR037066">
    <property type="entry name" value="Plug_dom_sf"/>
</dbReference>
<accession>A0A1M7LT69</accession>
<comment type="similarity">
    <text evidence="1">Belongs to the TonB-dependent receptor family.</text>
</comment>
<dbReference type="FunFam" id="2.170.130.10:FF:000003">
    <property type="entry name" value="SusC/RagA family TonB-linked outer membrane protein"/>
    <property type="match status" value="1"/>
</dbReference>
<keyword evidence="5" id="KW-1185">Reference proteome</keyword>
<keyword evidence="1" id="KW-1134">Transmembrane beta strand</keyword>
<dbReference type="RefSeq" id="WP_073086778.1">
    <property type="nucleotide sequence ID" value="NZ_FRBL01000011.1"/>
</dbReference>
<dbReference type="SUPFAM" id="SSF49464">
    <property type="entry name" value="Carboxypeptidase regulatory domain-like"/>
    <property type="match status" value="1"/>
</dbReference>
<feature type="chain" id="PRO_5012252341" evidence="2">
    <location>
        <begin position="28"/>
        <end position="1132"/>
    </location>
</feature>
<gene>
    <name evidence="4" type="ORF">SAMN05444266_111135</name>
</gene>
<sequence length="1132" mass="124200">MKKIILLWMHCAALLLICSMPLQQALAQDPAKINERTVTLSGKHLSFLQVFSAIRKQTKLTMVYSNQLLNDNEEVSVDFHNTPLPQVLEALFKDRNITYGVQRNRIVLDKKLPTPAATIPQADEWQLRGQVMDVRGGAIPGATVSMVGTSKGVVTDPLGGFTLPVDKNSILRIAMVGMNPEEVQVGQRRTLKVTLTEKVDKLNEVVVVGFGNQRKVTVTGAVSTVNMADMRTPVPSLTNALAGKVAGVISMQSAGGEPGYDNPQFTIRGIGTFTGSTSPLIIVDGVQRSDINSTFGGAFNNIDPEDVASISLLKDASATAVYGAKGANGVLIITTKRGVAGTPKISAKAETGWSGLTQKPRMVDGVTYMKLYNEAKTNAGEAPAYNDEIIAKTASGLDPYIYPNVNWLDRIYKDWTAMTNANLNVSGGGESMRYYVSMSFYNQDGQYKVSKVNGYNPNLNFKRYDFRSNVDMNVTKTTVLSLNIAAMLVNSRYPGNPAGGIWYAAYATNPIAFPVSYPDNKWAGPRNNGGVNPFNLVQNSGYSTEFKPSVQSVVSVTQRLDAVTKGLSATGRFSFDTYGEFNTSRHGYNDLWYAGGRDENGELIYERTRTGNTYLGYSTSSSGERVMYIEGNLTYDRNFGNHTVGALVVGSLRNRVIGTASGLKMAIPFRNQNMAARVTYSFKDKYLAELNMGATGSENFEKGQRWGYFPAASAGWVISKEEFFQPATHTFNLFKLRASYGMTGNDQLADNNRFGYLTYIDNSGGIAFGATPRWNNGIAATVFGTENLTWEKSAKTDIGLELGIRNKLTIIADYFQDHRNNILVQRGTISPVAGYGDAQIFANMGEMINKGVDASIEYIDRIGKNVSLRLFGNITYARNKVIYADRPVAIFPYQQFEGHMNGEQYGYIAQGYYNTQEEIDKSPAQLRKLYPGDIRYADLNADGKINAGDQTYLGKSSFPLWSYGYGFTVGYRKWELSTVFAGVADVAIMANGAAVSFSDWGASGVGVIPFAGMGQYPANVLTALEDRWTKENPRQDAAYPRLTVANTSDNNYVSSSHWIRDGSFMRLKQATLSYSFITPMMKKRGVSNLTTYVTGTNLLTLSKFKLWDPELGSNGAKYPFARTVTVGVRAQF</sequence>
<dbReference type="STRING" id="1419482.SAMN05444266_111135"/>
<dbReference type="NCBIfam" id="TIGR04056">
    <property type="entry name" value="OMP_RagA_SusC"/>
    <property type="match status" value="1"/>
</dbReference>